<dbReference type="Proteomes" id="UP001231915">
    <property type="component" value="Unassembled WGS sequence"/>
</dbReference>
<name>A0ABT7EK43_9GAMM</name>
<reference evidence="1 2" key="1">
    <citation type="submission" date="2023-05" db="EMBL/GenBank/DDBJ databases">
        <title>Pseudoalteromonas ardens sp. nov., Pseudoalteromonas obscura sp. nov., and Pseudoalteromonas umbrosa sp. nov., isolated from the coral Montipora capitata.</title>
        <authorList>
            <person name="Thomas E.M."/>
            <person name="Smith E.M."/>
            <person name="Papke E."/>
            <person name="Shlafstein M.D."/>
            <person name="Oline D.K."/>
            <person name="Videau P."/>
            <person name="Saw J.H."/>
            <person name="Strangman W.K."/>
            <person name="Ushijima B."/>
        </authorList>
    </citation>
    <scope>NUCLEOTIDE SEQUENCE [LARGE SCALE GENOMIC DNA]</scope>
    <source>
        <strain evidence="1 2">P94</strain>
    </source>
</reference>
<keyword evidence="2" id="KW-1185">Reference proteome</keyword>
<protein>
    <submittedName>
        <fullName evidence="1">Uncharacterized protein</fullName>
    </submittedName>
</protein>
<sequence length="86" mass="10090">MAIKTQKDRLQFIITGSKFWTLEEVCNASFQQFGKTDTQTAMSARWREIHESAFIIKHKRVRPGTKNLWEYRIEIKEAANSDQEVA</sequence>
<accession>A0ABT7EK43</accession>
<dbReference type="EMBL" id="JASJUT010000003">
    <property type="protein sequence ID" value="MDK2595422.1"/>
    <property type="molecule type" value="Genomic_DNA"/>
</dbReference>
<comment type="caution">
    <text evidence="1">The sequence shown here is derived from an EMBL/GenBank/DDBJ whole genome shotgun (WGS) entry which is preliminary data.</text>
</comment>
<gene>
    <name evidence="1" type="ORF">QNM18_10240</name>
</gene>
<proteinExistence type="predicted"/>
<evidence type="ECO:0000313" key="2">
    <source>
        <dbReference type="Proteomes" id="UP001231915"/>
    </source>
</evidence>
<dbReference type="RefSeq" id="WP_284137131.1">
    <property type="nucleotide sequence ID" value="NZ_JASJUT010000003.1"/>
</dbReference>
<organism evidence="1 2">
    <name type="scientific">Pseudoalteromonas obscura</name>
    <dbReference type="NCBI Taxonomy" id="3048491"/>
    <lineage>
        <taxon>Bacteria</taxon>
        <taxon>Pseudomonadati</taxon>
        <taxon>Pseudomonadota</taxon>
        <taxon>Gammaproteobacteria</taxon>
        <taxon>Alteromonadales</taxon>
        <taxon>Pseudoalteromonadaceae</taxon>
        <taxon>Pseudoalteromonas</taxon>
    </lineage>
</organism>
<evidence type="ECO:0000313" key="1">
    <source>
        <dbReference type="EMBL" id="MDK2595422.1"/>
    </source>
</evidence>